<comment type="caution">
    <text evidence="1">The sequence shown here is derived from an EMBL/GenBank/DDBJ whole genome shotgun (WGS) entry which is preliminary data.</text>
</comment>
<dbReference type="EMBL" id="VSRR010047421">
    <property type="protein sequence ID" value="MPC78039.1"/>
    <property type="molecule type" value="Genomic_DNA"/>
</dbReference>
<organism evidence="1 2">
    <name type="scientific">Portunus trituberculatus</name>
    <name type="common">Swimming crab</name>
    <name type="synonym">Neptunus trituberculatus</name>
    <dbReference type="NCBI Taxonomy" id="210409"/>
    <lineage>
        <taxon>Eukaryota</taxon>
        <taxon>Metazoa</taxon>
        <taxon>Ecdysozoa</taxon>
        <taxon>Arthropoda</taxon>
        <taxon>Crustacea</taxon>
        <taxon>Multicrustacea</taxon>
        <taxon>Malacostraca</taxon>
        <taxon>Eumalacostraca</taxon>
        <taxon>Eucarida</taxon>
        <taxon>Decapoda</taxon>
        <taxon>Pleocyemata</taxon>
        <taxon>Brachyura</taxon>
        <taxon>Eubrachyura</taxon>
        <taxon>Portunoidea</taxon>
        <taxon>Portunidae</taxon>
        <taxon>Portuninae</taxon>
        <taxon>Portunus</taxon>
    </lineage>
</organism>
<dbReference type="AlphaFoldDB" id="A0A5B7I819"/>
<dbReference type="Proteomes" id="UP000324222">
    <property type="component" value="Unassembled WGS sequence"/>
</dbReference>
<proteinExistence type="predicted"/>
<evidence type="ECO:0000313" key="2">
    <source>
        <dbReference type="Proteomes" id="UP000324222"/>
    </source>
</evidence>
<evidence type="ECO:0000313" key="1">
    <source>
        <dbReference type="EMBL" id="MPC78039.1"/>
    </source>
</evidence>
<name>A0A5B7I819_PORTR</name>
<reference evidence="1 2" key="1">
    <citation type="submission" date="2019-05" db="EMBL/GenBank/DDBJ databases">
        <title>Another draft genome of Portunus trituberculatus and its Hox gene families provides insights of decapod evolution.</title>
        <authorList>
            <person name="Jeong J.-H."/>
            <person name="Song I."/>
            <person name="Kim S."/>
            <person name="Choi T."/>
            <person name="Kim D."/>
            <person name="Ryu S."/>
            <person name="Kim W."/>
        </authorList>
    </citation>
    <scope>NUCLEOTIDE SEQUENCE [LARGE SCALE GENOMIC DNA]</scope>
    <source>
        <tissue evidence="1">Muscle</tissue>
    </source>
</reference>
<sequence>MNLFGFFFSFIPKIKKHFLLFIISLTRSSFSLITSIRVSFVFS</sequence>
<protein>
    <submittedName>
        <fullName evidence="1">Uncharacterized protein</fullName>
    </submittedName>
</protein>
<accession>A0A5B7I819</accession>
<keyword evidence="2" id="KW-1185">Reference proteome</keyword>
<gene>
    <name evidence="1" type="ORF">E2C01_072512</name>
</gene>